<dbReference type="PANTHER" id="PTHR11361:SF21">
    <property type="entry name" value="MUTS PROTEIN HOMOLOG 4"/>
    <property type="match status" value="1"/>
</dbReference>
<evidence type="ECO:0000313" key="10">
    <source>
        <dbReference type="Proteomes" id="UP001470230"/>
    </source>
</evidence>
<dbReference type="PANTHER" id="PTHR11361">
    <property type="entry name" value="DNA MISMATCH REPAIR PROTEIN MUTS FAMILY MEMBER"/>
    <property type="match status" value="1"/>
</dbReference>
<dbReference type="Pfam" id="PF05192">
    <property type="entry name" value="MutS_III"/>
    <property type="match status" value="1"/>
</dbReference>
<dbReference type="InterPro" id="IPR045076">
    <property type="entry name" value="MutS"/>
</dbReference>
<dbReference type="InterPro" id="IPR000432">
    <property type="entry name" value="DNA_mismatch_repair_MutS_C"/>
</dbReference>
<feature type="domain" description="DNA mismatch repair protein MutS core" evidence="7">
    <location>
        <begin position="289"/>
        <end position="668"/>
    </location>
</feature>
<dbReference type="SMART" id="SM00533">
    <property type="entry name" value="MUTSd"/>
    <property type="match status" value="1"/>
</dbReference>
<evidence type="ECO:0000256" key="2">
    <source>
        <dbReference type="ARBA" id="ARBA00022741"/>
    </source>
</evidence>
<dbReference type="Gene3D" id="3.40.50.300">
    <property type="entry name" value="P-loop containing nucleotide triphosphate hydrolases"/>
    <property type="match status" value="1"/>
</dbReference>
<dbReference type="Pfam" id="PF00488">
    <property type="entry name" value="MutS_V"/>
    <property type="match status" value="1"/>
</dbReference>
<keyword evidence="2" id="KW-0547">Nucleotide-binding</keyword>
<dbReference type="SUPFAM" id="SSF48334">
    <property type="entry name" value="DNA repair protein MutS, domain III"/>
    <property type="match status" value="1"/>
</dbReference>
<comment type="similarity">
    <text evidence="1">Belongs to the DNA mismatch repair MutS family.</text>
</comment>
<dbReference type="InterPro" id="IPR036187">
    <property type="entry name" value="DNA_mismatch_repair_MutS_sf"/>
</dbReference>
<dbReference type="InterPro" id="IPR007696">
    <property type="entry name" value="DNA_mismatch_repair_MutS_core"/>
</dbReference>
<proteinExistence type="inferred from homology"/>
<keyword evidence="5" id="KW-0469">Meiosis</keyword>
<evidence type="ECO:0000256" key="4">
    <source>
        <dbReference type="ARBA" id="ARBA00023125"/>
    </source>
</evidence>
<evidence type="ECO:0000259" key="8">
    <source>
        <dbReference type="SMART" id="SM00534"/>
    </source>
</evidence>
<dbReference type="Proteomes" id="UP001470230">
    <property type="component" value="Unassembled WGS sequence"/>
</dbReference>
<dbReference type="InterPro" id="IPR027417">
    <property type="entry name" value="P-loop_NTPase"/>
</dbReference>
<accession>A0ABR2KJW4</accession>
<evidence type="ECO:0000256" key="6">
    <source>
        <dbReference type="SAM" id="MobiDB-lite"/>
    </source>
</evidence>
<protein>
    <submittedName>
        <fullName evidence="9">MutS protein msh4</fullName>
    </submittedName>
</protein>
<comment type="caution">
    <text evidence="9">The sequence shown here is derived from an EMBL/GenBank/DDBJ whole genome shotgun (WGS) entry which is preliminary data.</text>
</comment>
<reference evidence="9 10" key="1">
    <citation type="submission" date="2024-04" db="EMBL/GenBank/DDBJ databases">
        <title>Tritrichomonas musculus Genome.</title>
        <authorList>
            <person name="Alves-Ferreira E."/>
            <person name="Grigg M."/>
            <person name="Lorenzi H."/>
            <person name="Galac M."/>
        </authorList>
    </citation>
    <scope>NUCLEOTIDE SEQUENCE [LARGE SCALE GENOMIC DNA]</scope>
    <source>
        <strain evidence="9 10">EAF2021</strain>
    </source>
</reference>
<evidence type="ECO:0000256" key="3">
    <source>
        <dbReference type="ARBA" id="ARBA00022840"/>
    </source>
</evidence>
<organism evidence="9 10">
    <name type="scientific">Tritrichomonas musculus</name>
    <dbReference type="NCBI Taxonomy" id="1915356"/>
    <lineage>
        <taxon>Eukaryota</taxon>
        <taxon>Metamonada</taxon>
        <taxon>Parabasalia</taxon>
        <taxon>Tritrichomonadida</taxon>
        <taxon>Tritrichomonadidae</taxon>
        <taxon>Tritrichomonas</taxon>
    </lineage>
</organism>
<evidence type="ECO:0000256" key="1">
    <source>
        <dbReference type="ARBA" id="ARBA00006271"/>
    </source>
</evidence>
<keyword evidence="4" id="KW-0238">DNA-binding</keyword>
<evidence type="ECO:0000313" key="9">
    <source>
        <dbReference type="EMBL" id="KAK8891412.1"/>
    </source>
</evidence>
<keyword evidence="3" id="KW-0067">ATP-binding</keyword>
<gene>
    <name evidence="9" type="ORF">M9Y10_028621</name>
</gene>
<evidence type="ECO:0000256" key="5">
    <source>
        <dbReference type="ARBA" id="ARBA00023254"/>
    </source>
</evidence>
<name>A0ABR2KJW4_9EUKA</name>
<dbReference type="SMART" id="SM00534">
    <property type="entry name" value="MUTSac"/>
    <property type="match status" value="1"/>
</dbReference>
<evidence type="ECO:0000259" key="7">
    <source>
        <dbReference type="SMART" id="SM00533"/>
    </source>
</evidence>
<keyword evidence="10" id="KW-1185">Reference proteome</keyword>
<feature type="domain" description="DNA mismatch repair proteins mutS family" evidence="8">
    <location>
        <begin position="711"/>
        <end position="925"/>
    </location>
</feature>
<sequence>MSIPLPRSNTPTLMSVCTPKLFSGFQTPSSAYKTPRAGSNKLGMTPRSGSDSENRTCFISFIENISNREVGAAVLRIYPPILTLYQYTDTALYTHSRHLIEVHTPTKVLVPGNVTTSKSPLSQMIKENSKMISDNKWSNLINDEDEMFSCSYSVCEVARARFSDTIGLSLLSELSNNNIIENIIDNTDDQLVNRYLCISAAAACIFFSQTEYKINIIPHTLKIHFQTLEGQLMIDPISLRQFSILSTPISSSCSSFSTCSSSIASSRSSKTKSKYEQQMFRLYTDKRNLCSPTLFNLLDRCLTPSGTRFLRTTLAAPPTQNNIIQERQEFIAELASSSSDSSDLYYDLLDIFSNIADLDTVITFLVTKGTAKNYGCSNAIDSLQRLLCDVEKVQIMQEIFSRMKSSLAQKMANNIKNSEFQKINNIISDFLERDPGVHNSSDSSRTATTSSTVQNDATRQIYALKSGVLGILDITRKSYEESLSDIFSHSKILSDKYNLKIKVKYNKSRRFYLQINKSHLEKNANGTKNSGKASFKNKNAVLSSVVDIVDKMNISPSGYLIPPEMIHVVENANYVIGTTYDLLLLNKKNLSAQEDSIALTQKFVEGKIEEIRPFIGDIYKVSEVISFIDYLLSLATVARESKDYSMPKITNNQLFALRKARHPIMEKLISSDFAQKVSNLLSTNAPMKEADTKDKLIPTFVPNDLDLTTARPMMLLKGVNMSGKTTYLQMAIQISIMAQCGSFVPCEKCVLCPFTSIFTRSGTNDSIEGNASAFLVEMKEMNHIISLADSTSFIAIDEPCISTSVRDGIGLSFACLEKLISSHSFVLCSTHFNELETLLDIYPCVSLKEMRAREIEVPKTLAQKQILATRNNGNLRNDDFAKKIVYLYTVGDALGQKNTSSGYGITIAEDFYPPELICEARDCYEKLKQQEVGEKSTKNTGKMASFSILQQLLALKVSSLNDEELRSSILSLQRRCHQPTKQAKS</sequence>
<dbReference type="EMBL" id="JAPFFF010000004">
    <property type="protein sequence ID" value="KAK8891412.1"/>
    <property type="molecule type" value="Genomic_DNA"/>
</dbReference>
<dbReference type="SUPFAM" id="SSF52540">
    <property type="entry name" value="P-loop containing nucleoside triphosphate hydrolases"/>
    <property type="match status" value="1"/>
</dbReference>
<feature type="region of interest" description="Disordered" evidence="6">
    <location>
        <begin position="28"/>
        <end position="53"/>
    </location>
</feature>
<dbReference type="Gene3D" id="1.10.1420.10">
    <property type="match status" value="2"/>
</dbReference>